<feature type="compositionally biased region" description="Low complexity" evidence="10">
    <location>
        <begin position="179"/>
        <end position="201"/>
    </location>
</feature>
<dbReference type="SUPFAM" id="SSF50447">
    <property type="entry name" value="Translation proteins"/>
    <property type="match status" value="2"/>
</dbReference>
<evidence type="ECO:0000256" key="1">
    <source>
        <dbReference type="ARBA" id="ARBA00007733"/>
    </source>
</evidence>
<dbReference type="Gene3D" id="3.40.50.10050">
    <property type="entry name" value="Translation initiation factor IF- 2, domain 3"/>
    <property type="match status" value="1"/>
</dbReference>
<reference evidence="12 13" key="1">
    <citation type="submission" date="2019-02" db="EMBL/GenBank/DDBJ databases">
        <title>Deep-cultivation of Planctomycetes and their phenomic and genomic characterization uncovers novel biology.</title>
        <authorList>
            <person name="Wiegand S."/>
            <person name="Jogler M."/>
            <person name="Boedeker C."/>
            <person name="Pinto D."/>
            <person name="Vollmers J."/>
            <person name="Rivas-Marin E."/>
            <person name="Kohn T."/>
            <person name="Peeters S.H."/>
            <person name="Heuer A."/>
            <person name="Rast P."/>
            <person name="Oberbeckmann S."/>
            <person name="Bunk B."/>
            <person name="Jeske O."/>
            <person name="Meyerdierks A."/>
            <person name="Storesund J.E."/>
            <person name="Kallscheuer N."/>
            <person name="Luecker S."/>
            <person name="Lage O.M."/>
            <person name="Pohl T."/>
            <person name="Merkel B.J."/>
            <person name="Hornburger P."/>
            <person name="Mueller R.-W."/>
            <person name="Bruemmer F."/>
            <person name="Labrenz M."/>
            <person name="Spormann A.M."/>
            <person name="Op Den Camp H."/>
            <person name="Overmann J."/>
            <person name="Amann R."/>
            <person name="Jetten M.S.M."/>
            <person name="Mascher T."/>
            <person name="Medema M.H."/>
            <person name="Devos D.P."/>
            <person name="Kaster A.-K."/>
            <person name="Ovreas L."/>
            <person name="Rohde M."/>
            <person name="Galperin M.Y."/>
            <person name="Jogler C."/>
        </authorList>
    </citation>
    <scope>NUCLEOTIDE SEQUENCE [LARGE SCALE GENOMIC DNA]</scope>
    <source>
        <strain evidence="12 13">Poly41</strain>
    </source>
</reference>
<dbReference type="Pfam" id="PF22042">
    <property type="entry name" value="EF-G_D2"/>
    <property type="match status" value="1"/>
</dbReference>
<dbReference type="InterPro" id="IPR005225">
    <property type="entry name" value="Small_GTP-bd"/>
</dbReference>
<evidence type="ECO:0000256" key="5">
    <source>
        <dbReference type="ARBA" id="ARBA00022917"/>
    </source>
</evidence>
<dbReference type="CDD" id="cd01887">
    <property type="entry name" value="IF2_eIF5B"/>
    <property type="match status" value="1"/>
</dbReference>
<evidence type="ECO:0000259" key="11">
    <source>
        <dbReference type="PROSITE" id="PS51722"/>
    </source>
</evidence>
<feature type="compositionally biased region" description="Low complexity" evidence="10">
    <location>
        <begin position="93"/>
        <end position="107"/>
    </location>
</feature>
<dbReference type="FunFam" id="2.40.30.10:FF:000054">
    <property type="entry name" value="Translation initiation factor IF-2"/>
    <property type="match status" value="1"/>
</dbReference>
<dbReference type="Gene3D" id="1.10.10.2480">
    <property type="match status" value="1"/>
</dbReference>
<feature type="compositionally biased region" description="Basic and acidic residues" evidence="10">
    <location>
        <begin position="346"/>
        <end position="362"/>
    </location>
</feature>
<dbReference type="InterPro" id="IPR000178">
    <property type="entry name" value="TF_IF2_bacterial-like"/>
</dbReference>
<accession>A0A5C6DUW4</accession>
<evidence type="ECO:0000256" key="7">
    <source>
        <dbReference type="ARBA" id="ARBA00025162"/>
    </source>
</evidence>
<comment type="function">
    <text evidence="7 8 9">One of the essential components for the initiation of protein synthesis. Protects formylmethionyl-tRNA from spontaneous hydrolysis and promotes its binding to the 30S ribosomal subunits. Also involved in the hydrolysis of GTP during the formation of the 70S ribosomal complex.</text>
</comment>
<keyword evidence="8" id="KW-0963">Cytoplasm</keyword>
<dbReference type="FunFam" id="3.40.50.300:FF:000019">
    <property type="entry name" value="Translation initiation factor IF-2"/>
    <property type="match status" value="1"/>
</dbReference>
<feature type="binding site" evidence="8">
    <location>
        <begin position="616"/>
        <end position="619"/>
    </location>
    <ligand>
        <name>GTP</name>
        <dbReference type="ChEBI" id="CHEBI:37565"/>
    </ligand>
</feature>
<sequence>MPARIYALAKELNLDSKDLVDLVKKVGITGKGSALASLSDDEVVKVREHLAGASKAAPPKMASPKAAAPMAAVRDSVVPQERKPVAIKISRPSSKAAKSTAGGSKQATPAPIRSPLFGTASDAKPSEEKPTAPTTDVAAKVVSAEKPAAASSAPLSGAGPLSKAGSTGNTGPLSRAGQPAAEKPAAAASSPAEEATPSLASRVANKIGFGSKALPKKTSEPVAPIRRDASASAGGPIRSLDRPAGLGGDKKVGAGGKQGSKPKRREPRINVKMASLPDAPETAMPKTAPGEPKAQKPDIKLSKDVIAGHKQGMKAPLEQLAAEDSESKRGGTRKIGSGGLSGFTGEKGRKGGRGPEVEEEKPRKKGIAGMASARAERSRGGGGRRKQNDSFDRMGGGNARESRYQRRTLKRKGTNTAAPRKEKVELELPCTVRSFSEAAGVPVAQVLRVLMGMQMMININSELDLNTAELIATEMELDIELKASETLEDEVISGLESIEDTAESLIARPPIVTFLGHVDHGKTSLLDYLIGIDVVSGEAGGITQHIRAYEVDKDGRSVTFVDTPGHEAFTEMRARGANVTDIAVLVIAADDGIMPQTEEAISHAKAAEVPIVVALNKCDLEGVDPNRVLTQLTEHQLTPSEWGGDVEVIRTSAIKGTGMDELLETLLTIAEMNEYTANPDRNAIGVCLESEQQGDRGVVAKLIVQSGTLRVGDIVVCGPSHGRVRAMRDTLTGKEVKQAGPSTPVNVMGLDQAPGAGDRFHVLEDISKAREIAASRAATSNRESLSGSTTKVSFENFQEMLQGGRLGVSEDKVKLNVIVRADVKGSLEAIDKELTKFDHPEVEIRVLQRSVGGVTLADVTLASASDAVILAFNVIPDELARSLSEERGVQIRRYEVIYKLTDDIKAMIEGRLKPEERVVELGRALVKQVFQISRIGTIAGCYVAQGMFQRGCRVRVHRDGRTIGDYPLDSLKRVKEDVKEVPRGMECGIRLHGFNDIKQDDVLEAYRIEEVARTLD</sequence>
<protein>
    <recommendedName>
        <fullName evidence="2 8">Translation initiation factor IF-2</fullName>
    </recommendedName>
</protein>
<keyword evidence="6 8" id="KW-0342">GTP-binding</keyword>
<dbReference type="Pfam" id="PF04760">
    <property type="entry name" value="IF2_N"/>
    <property type="match status" value="1"/>
</dbReference>
<keyword evidence="3 8" id="KW-0396">Initiation factor</keyword>
<dbReference type="InterPro" id="IPR000795">
    <property type="entry name" value="T_Tr_GTP-bd_dom"/>
</dbReference>
<dbReference type="FunFam" id="3.40.50.10050:FF:000001">
    <property type="entry name" value="Translation initiation factor IF-2"/>
    <property type="match status" value="1"/>
</dbReference>
<dbReference type="InterPro" id="IPR053905">
    <property type="entry name" value="EF-G-like_DII"/>
</dbReference>
<evidence type="ECO:0000313" key="12">
    <source>
        <dbReference type="EMBL" id="TWU39231.1"/>
    </source>
</evidence>
<proteinExistence type="inferred from homology"/>
<evidence type="ECO:0000256" key="8">
    <source>
        <dbReference type="HAMAP-Rule" id="MF_00100"/>
    </source>
</evidence>
<evidence type="ECO:0000256" key="3">
    <source>
        <dbReference type="ARBA" id="ARBA00022540"/>
    </source>
</evidence>
<dbReference type="InterPro" id="IPR015760">
    <property type="entry name" value="TIF_IF2"/>
</dbReference>
<dbReference type="InterPro" id="IPR009000">
    <property type="entry name" value="Transl_B-barrel_sf"/>
</dbReference>
<evidence type="ECO:0000256" key="10">
    <source>
        <dbReference type="SAM" id="MobiDB-lite"/>
    </source>
</evidence>
<evidence type="ECO:0000256" key="2">
    <source>
        <dbReference type="ARBA" id="ARBA00020675"/>
    </source>
</evidence>
<comment type="subcellular location">
    <subcellularLocation>
        <location evidence="8">Cytoplasm</location>
    </subcellularLocation>
</comment>
<keyword evidence="5 8" id="KW-0648">Protein biosynthesis</keyword>
<dbReference type="Pfam" id="PF00009">
    <property type="entry name" value="GTP_EFTU"/>
    <property type="match status" value="1"/>
</dbReference>
<feature type="region of interest" description="Disordered" evidence="10">
    <location>
        <begin position="318"/>
        <end position="418"/>
    </location>
</feature>
<dbReference type="GO" id="GO:0005525">
    <property type="term" value="F:GTP binding"/>
    <property type="evidence" value="ECO:0007669"/>
    <property type="project" value="UniProtKB-KW"/>
</dbReference>
<dbReference type="InterPro" id="IPR027417">
    <property type="entry name" value="P-loop_NTPase"/>
</dbReference>
<dbReference type="OrthoDB" id="9811804at2"/>
<dbReference type="RefSeq" id="WP_146525939.1">
    <property type="nucleotide sequence ID" value="NZ_SJPV01000003.1"/>
</dbReference>
<dbReference type="InterPro" id="IPR006847">
    <property type="entry name" value="IF2_N"/>
</dbReference>
<feature type="region of interest" description="G-domain" evidence="8">
    <location>
        <begin position="510"/>
        <end position="658"/>
    </location>
</feature>
<dbReference type="AlphaFoldDB" id="A0A5C6DUW4"/>
<dbReference type="Gene3D" id="2.40.30.10">
    <property type="entry name" value="Translation factors"/>
    <property type="match status" value="2"/>
</dbReference>
<feature type="binding site" evidence="8">
    <location>
        <begin position="516"/>
        <end position="523"/>
    </location>
    <ligand>
        <name>GTP</name>
        <dbReference type="ChEBI" id="CHEBI:37565"/>
    </ligand>
</feature>
<dbReference type="Proteomes" id="UP000319143">
    <property type="component" value="Unassembled WGS sequence"/>
</dbReference>
<comment type="caution">
    <text evidence="12">The sequence shown here is derived from an EMBL/GenBank/DDBJ whole genome shotgun (WGS) entry which is preliminary data.</text>
</comment>
<dbReference type="CDD" id="cd03692">
    <property type="entry name" value="mtIF2_IVc"/>
    <property type="match status" value="1"/>
</dbReference>
<dbReference type="FunFam" id="2.40.30.10:FF:000008">
    <property type="entry name" value="Translation initiation factor IF-2"/>
    <property type="match status" value="1"/>
</dbReference>
<evidence type="ECO:0000313" key="13">
    <source>
        <dbReference type="Proteomes" id="UP000319143"/>
    </source>
</evidence>
<dbReference type="Gene3D" id="3.40.50.300">
    <property type="entry name" value="P-loop containing nucleotide triphosphate hydrolases"/>
    <property type="match status" value="1"/>
</dbReference>
<dbReference type="InterPro" id="IPR036925">
    <property type="entry name" value="TIF_IF2_dom3_sf"/>
</dbReference>
<evidence type="ECO:0000256" key="6">
    <source>
        <dbReference type="ARBA" id="ARBA00023134"/>
    </source>
</evidence>
<keyword evidence="4 8" id="KW-0547">Nucleotide-binding</keyword>
<dbReference type="GO" id="GO:0005829">
    <property type="term" value="C:cytosol"/>
    <property type="evidence" value="ECO:0007669"/>
    <property type="project" value="TreeGrafter"/>
</dbReference>
<gene>
    <name evidence="8 12" type="primary">infB</name>
    <name evidence="12" type="ORF">Poly41_20530</name>
</gene>
<dbReference type="SUPFAM" id="SSF52156">
    <property type="entry name" value="Initiation factor IF2/eIF5b, domain 3"/>
    <property type="match status" value="1"/>
</dbReference>
<feature type="region of interest" description="Disordered" evidence="10">
    <location>
        <begin position="51"/>
        <end position="299"/>
    </location>
</feature>
<organism evidence="12 13">
    <name type="scientific">Novipirellula artificiosorum</name>
    <dbReference type="NCBI Taxonomy" id="2528016"/>
    <lineage>
        <taxon>Bacteria</taxon>
        <taxon>Pseudomonadati</taxon>
        <taxon>Planctomycetota</taxon>
        <taxon>Planctomycetia</taxon>
        <taxon>Pirellulales</taxon>
        <taxon>Pirellulaceae</taxon>
        <taxon>Novipirellula</taxon>
    </lineage>
</organism>
<dbReference type="HAMAP" id="MF_00100_B">
    <property type="entry name" value="IF_2_B"/>
    <property type="match status" value="1"/>
</dbReference>
<dbReference type="Pfam" id="PF11987">
    <property type="entry name" value="IF-2"/>
    <property type="match status" value="1"/>
</dbReference>
<dbReference type="PANTHER" id="PTHR43381">
    <property type="entry name" value="TRANSLATION INITIATION FACTOR IF-2-RELATED"/>
    <property type="match status" value="1"/>
</dbReference>
<dbReference type="NCBIfam" id="TIGR00231">
    <property type="entry name" value="small_GTP"/>
    <property type="match status" value="1"/>
</dbReference>
<dbReference type="GO" id="GO:0003743">
    <property type="term" value="F:translation initiation factor activity"/>
    <property type="evidence" value="ECO:0007669"/>
    <property type="project" value="UniProtKB-UniRule"/>
</dbReference>
<feature type="domain" description="Tr-type G" evidence="11">
    <location>
        <begin position="507"/>
        <end position="676"/>
    </location>
</feature>
<dbReference type="CDD" id="cd03702">
    <property type="entry name" value="IF2_mtIF2_II"/>
    <property type="match status" value="1"/>
</dbReference>
<dbReference type="NCBIfam" id="TIGR00487">
    <property type="entry name" value="IF-2"/>
    <property type="match status" value="1"/>
</dbReference>
<dbReference type="PROSITE" id="PS51722">
    <property type="entry name" value="G_TR_2"/>
    <property type="match status" value="1"/>
</dbReference>
<keyword evidence="13" id="KW-1185">Reference proteome</keyword>
<dbReference type="SUPFAM" id="SSF52540">
    <property type="entry name" value="P-loop containing nucleoside triphosphate hydrolases"/>
    <property type="match status" value="1"/>
</dbReference>
<dbReference type="InterPro" id="IPR044145">
    <property type="entry name" value="IF2_II"/>
</dbReference>
<name>A0A5C6DUW4_9BACT</name>
<feature type="binding site" evidence="8">
    <location>
        <begin position="562"/>
        <end position="566"/>
    </location>
    <ligand>
        <name>GTP</name>
        <dbReference type="ChEBI" id="CHEBI:37565"/>
    </ligand>
</feature>
<dbReference type="PANTHER" id="PTHR43381:SF5">
    <property type="entry name" value="TR-TYPE G DOMAIN-CONTAINING PROTEIN"/>
    <property type="match status" value="1"/>
</dbReference>
<feature type="compositionally biased region" description="Low complexity" evidence="10">
    <location>
        <begin position="53"/>
        <end position="72"/>
    </location>
</feature>
<dbReference type="GO" id="GO:0003924">
    <property type="term" value="F:GTPase activity"/>
    <property type="evidence" value="ECO:0007669"/>
    <property type="project" value="UniProtKB-UniRule"/>
</dbReference>
<dbReference type="InterPro" id="IPR023115">
    <property type="entry name" value="TIF_IF2_dom3"/>
</dbReference>
<dbReference type="EMBL" id="SJPV01000003">
    <property type="protein sequence ID" value="TWU39231.1"/>
    <property type="molecule type" value="Genomic_DNA"/>
</dbReference>
<evidence type="ECO:0000256" key="4">
    <source>
        <dbReference type="ARBA" id="ARBA00022741"/>
    </source>
</evidence>
<evidence type="ECO:0000256" key="9">
    <source>
        <dbReference type="RuleBase" id="RU000644"/>
    </source>
</evidence>
<feature type="compositionally biased region" description="Low complexity" evidence="10">
    <location>
        <begin position="137"/>
        <end position="162"/>
    </location>
</feature>
<comment type="similarity">
    <text evidence="1 8 9">Belongs to the TRAFAC class translation factor GTPase superfamily. Classic translation factor GTPase family. IF-2 subfamily.</text>
</comment>